<gene>
    <name evidence="1" type="ORF">SAMN05443248_7755</name>
</gene>
<dbReference type="RefSeq" id="WP_079605892.1">
    <property type="nucleotide sequence ID" value="NZ_LT670817.1"/>
</dbReference>
<organism evidence="1 2">
    <name type="scientific">Bradyrhizobium erythrophlei</name>
    <dbReference type="NCBI Taxonomy" id="1437360"/>
    <lineage>
        <taxon>Bacteria</taxon>
        <taxon>Pseudomonadati</taxon>
        <taxon>Pseudomonadota</taxon>
        <taxon>Alphaproteobacteria</taxon>
        <taxon>Hyphomicrobiales</taxon>
        <taxon>Nitrobacteraceae</taxon>
        <taxon>Bradyrhizobium</taxon>
    </lineage>
</organism>
<evidence type="ECO:0000313" key="1">
    <source>
        <dbReference type="EMBL" id="SHI05084.1"/>
    </source>
</evidence>
<sequence length="183" mass="20201">MERTIRQFSDASGWTKPLVIKWMDGPTDAFDHLSRYGLDALLDMGTASFWRRAHAPVPPDEEAFERAFEVRMLANELLGVDERDRTLMAPKQLAKSKAISAQAPTEDVFRVRAASAQIGWLETSLAEAAAQAVSNVERLLSSGASEGSAAIDHQLNVYESYEHGLMATWETPAALVCVPRIRV</sequence>
<name>A0A1M5XZT2_9BRAD</name>
<dbReference type="Proteomes" id="UP000189796">
    <property type="component" value="Chromosome I"/>
</dbReference>
<protein>
    <submittedName>
        <fullName evidence="1">Uncharacterized protein</fullName>
    </submittedName>
</protein>
<accession>A0A1M5XZT2</accession>
<evidence type="ECO:0000313" key="2">
    <source>
        <dbReference type="Proteomes" id="UP000189796"/>
    </source>
</evidence>
<dbReference type="EMBL" id="LT670817">
    <property type="protein sequence ID" value="SHI05084.1"/>
    <property type="molecule type" value="Genomic_DNA"/>
</dbReference>
<dbReference type="AlphaFoldDB" id="A0A1M5XZT2"/>
<dbReference type="OrthoDB" id="8261902at2"/>
<proteinExistence type="predicted"/>
<reference evidence="1 2" key="1">
    <citation type="submission" date="2016-11" db="EMBL/GenBank/DDBJ databases">
        <authorList>
            <person name="Jaros S."/>
            <person name="Januszkiewicz K."/>
            <person name="Wedrychowicz H."/>
        </authorList>
    </citation>
    <scope>NUCLEOTIDE SEQUENCE [LARGE SCALE GENOMIC DNA]</scope>
    <source>
        <strain evidence="1 2">GAS138</strain>
    </source>
</reference>